<dbReference type="InterPro" id="IPR030391">
    <property type="entry name" value="MeTrfase_TrmA_CS"/>
</dbReference>
<dbReference type="PANTHER" id="PTHR11061">
    <property type="entry name" value="RNA M5U METHYLTRANSFERASE"/>
    <property type="match status" value="1"/>
</dbReference>
<keyword evidence="1 4" id="KW-0489">Methyltransferase</keyword>
<evidence type="ECO:0000256" key="5">
    <source>
        <dbReference type="PROSITE-ProRule" id="PRU10015"/>
    </source>
</evidence>
<dbReference type="InterPro" id="IPR010280">
    <property type="entry name" value="U5_MeTrfase_fam"/>
</dbReference>
<dbReference type="Proteomes" id="UP000000709">
    <property type="component" value="Unassembled WGS sequence"/>
</dbReference>
<sequence>MFALARISLVRGTRLVNIKRGKGTKRRKDLDDPTHPNNLLQLEIQEFAKQMGVATANILNWDDFIVHEFFEMKGKNIEVNTMIHGMTTSGVGVALVPKCDYTVGFNGDLTDKYTVVFVPKTYTGDEVTITVKKHFEMHAEGEVLKVHNLGKNPLRNNDLIKCRHFETCNGCQLQMVPHEEQLNFKQTIIQRAYNYFYPEIFNSWEDEKTKFGRVISSPLQYGYRTKITPHSAYYKGRDNLVIGFQSVNSFETADIEQCPISSLEINKKYAERREEFINDYLAMRQIDKHVARVGHYFSFRNSIHIDRNTRQIQQIAVEGQQKIITERVEKYYYQFDASSFFQTNSSILPLVLKYIRTHIKSTKAPIDNLVDTYCGVGFFGIALNKDVKKKVLGIELGSKMIEFAKHNVKLNKLDAERIQFTDGDASNIFQNQHLEDMKGQNNMVIVDPSRTGSNKQFMTQLLEFEPELIVYVSCNVFTQARDLEMFEKLQGKSNVKYRVKDVVGFDFFPQTKHVETVAILEKV</sequence>
<dbReference type="STRING" id="619300.G3AHY7"/>
<accession>G3AHY7</accession>
<evidence type="ECO:0000313" key="7">
    <source>
        <dbReference type="Proteomes" id="UP000000709"/>
    </source>
</evidence>
<dbReference type="eggNOG" id="KOG2187">
    <property type="taxonomic scope" value="Eukaryota"/>
</dbReference>
<dbReference type="OMA" id="HEQGNFR"/>
<proteinExistence type="inferred from homology"/>
<feature type="binding site" evidence="4">
    <location>
        <position position="373"/>
    </location>
    <ligand>
        <name>S-adenosyl-L-methionine</name>
        <dbReference type="ChEBI" id="CHEBI:59789"/>
    </ligand>
</feature>
<dbReference type="InParanoid" id="G3AHY7"/>
<organism evidence="7">
    <name type="scientific">Spathaspora passalidarum (strain NRRL Y-27907 / 11-Y1)</name>
    <dbReference type="NCBI Taxonomy" id="619300"/>
    <lineage>
        <taxon>Eukaryota</taxon>
        <taxon>Fungi</taxon>
        <taxon>Dikarya</taxon>
        <taxon>Ascomycota</taxon>
        <taxon>Saccharomycotina</taxon>
        <taxon>Pichiomycetes</taxon>
        <taxon>Debaryomycetaceae</taxon>
        <taxon>Spathaspora</taxon>
    </lineage>
</organism>
<comment type="similarity">
    <text evidence="4">Belongs to the class I-like SAM-binding methyltransferase superfamily. RNA M5U methyltransferase family.</text>
</comment>
<gene>
    <name evidence="6" type="ORF">SPAPADRAFT_70432</name>
</gene>
<dbReference type="EMBL" id="GL996500">
    <property type="protein sequence ID" value="EGW34301.1"/>
    <property type="molecule type" value="Genomic_DNA"/>
</dbReference>
<dbReference type="GeneID" id="18875327"/>
<keyword evidence="3 4" id="KW-0949">S-adenosyl-L-methionine</keyword>
<evidence type="ECO:0000313" key="6">
    <source>
        <dbReference type="EMBL" id="EGW34301.1"/>
    </source>
</evidence>
<evidence type="ECO:0000256" key="3">
    <source>
        <dbReference type="ARBA" id="ARBA00022691"/>
    </source>
</evidence>
<dbReference type="AlphaFoldDB" id="G3AHY7"/>
<dbReference type="PROSITE" id="PS01231">
    <property type="entry name" value="TRMA_2"/>
    <property type="match status" value="1"/>
</dbReference>
<feature type="binding site" evidence="4">
    <location>
        <position position="447"/>
    </location>
    <ligand>
        <name>S-adenosyl-L-methionine</name>
        <dbReference type="ChEBI" id="CHEBI:59789"/>
    </ligand>
</feature>
<dbReference type="KEGG" id="spaa:SPAPADRAFT_70432"/>
<keyword evidence="7" id="KW-1185">Reference proteome</keyword>
<dbReference type="PROSITE" id="PS51687">
    <property type="entry name" value="SAM_MT_RNA_M5U"/>
    <property type="match status" value="1"/>
</dbReference>
<feature type="binding site" evidence="4">
    <location>
        <position position="342"/>
    </location>
    <ligand>
        <name>S-adenosyl-L-methionine</name>
        <dbReference type="ChEBI" id="CHEBI:59789"/>
    </ligand>
</feature>
<protein>
    <recommendedName>
        <fullName evidence="8">TRAM domain-containing protein</fullName>
    </recommendedName>
</protein>
<feature type="active site" description="Nucleophile" evidence="4">
    <location>
        <position position="474"/>
    </location>
</feature>
<reference evidence="6 7" key="1">
    <citation type="journal article" date="2011" name="Proc. Natl. Acad. Sci. U.S.A.">
        <title>Comparative genomics of xylose-fermenting fungi for enhanced biofuel production.</title>
        <authorList>
            <person name="Wohlbach D.J."/>
            <person name="Kuo A."/>
            <person name="Sato T.K."/>
            <person name="Potts K.M."/>
            <person name="Salamov A.A."/>
            <person name="LaButti K.M."/>
            <person name="Sun H."/>
            <person name="Clum A."/>
            <person name="Pangilinan J.L."/>
            <person name="Lindquist E.A."/>
            <person name="Lucas S."/>
            <person name="Lapidus A."/>
            <person name="Jin M."/>
            <person name="Gunawan C."/>
            <person name="Balan V."/>
            <person name="Dale B.E."/>
            <person name="Jeffries T.W."/>
            <person name="Zinkel R."/>
            <person name="Barry K.W."/>
            <person name="Grigoriev I.V."/>
            <person name="Gasch A.P."/>
        </authorList>
    </citation>
    <scope>NUCLEOTIDE SEQUENCE [LARGE SCALE GENOMIC DNA]</scope>
    <source>
        <strain evidence="7">NRRL Y-27907 / 11-Y1</strain>
    </source>
</reference>
<dbReference type="CDD" id="cd02440">
    <property type="entry name" value="AdoMet_MTases"/>
    <property type="match status" value="1"/>
</dbReference>
<evidence type="ECO:0000256" key="4">
    <source>
        <dbReference type="PROSITE-ProRule" id="PRU01024"/>
    </source>
</evidence>
<name>G3AHY7_SPAPN</name>
<dbReference type="Gene3D" id="2.40.50.140">
    <property type="entry name" value="Nucleic acid-binding proteins"/>
    <property type="match status" value="1"/>
</dbReference>
<feature type="active site" evidence="5">
    <location>
        <position position="474"/>
    </location>
</feature>
<dbReference type="PROSITE" id="PS51622">
    <property type="entry name" value="SAM_MT_RNA_M5U_2"/>
    <property type="match status" value="1"/>
</dbReference>
<feature type="binding site" evidence="4">
    <location>
        <position position="395"/>
    </location>
    <ligand>
        <name>S-adenosyl-L-methionine</name>
        <dbReference type="ChEBI" id="CHEBI:59789"/>
    </ligand>
</feature>
<dbReference type="GO" id="GO:0032259">
    <property type="term" value="P:methylation"/>
    <property type="evidence" value="ECO:0007669"/>
    <property type="project" value="UniProtKB-KW"/>
</dbReference>
<dbReference type="HOGENOM" id="CLU_014689_3_2_1"/>
<dbReference type="OrthoDB" id="10250660at2759"/>
<dbReference type="GO" id="GO:0030697">
    <property type="term" value="F:tRNA (uracil(54)-C5)-methyltransferase activity, S-adenosyl methionine-dependent"/>
    <property type="evidence" value="ECO:0007669"/>
    <property type="project" value="InterPro"/>
</dbReference>
<dbReference type="Gene3D" id="3.40.50.150">
    <property type="entry name" value="Vaccinia Virus protein VP39"/>
    <property type="match status" value="2"/>
</dbReference>
<dbReference type="InterPro" id="IPR012340">
    <property type="entry name" value="NA-bd_OB-fold"/>
</dbReference>
<dbReference type="InterPro" id="IPR025795">
    <property type="entry name" value="tRNA_(uracil-5-)_MeTrfase"/>
</dbReference>
<dbReference type="InterPro" id="IPR030390">
    <property type="entry name" value="MeTrfase_TrmA_AS"/>
</dbReference>
<evidence type="ECO:0008006" key="8">
    <source>
        <dbReference type="Google" id="ProtNLM"/>
    </source>
</evidence>
<dbReference type="SUPFAM" id="SSF53335">
    <property type="entry name" value="S-adenosyl-L-methionine-dependent methyltransferases"/>
    <property type="match status" value="1"/>
</dbReference>
<evidence type="ECO:0000256" key="2">
    <source>
        <dbReference type="ARBA" id="ARBA00022679"/>
    </source>
</evidence>
<dbReference type="PROSITE" id="PS01230">
    <property type="entry name" value="TRMA_1"/>
    <property type="match status" value="1"/>
</dbReference>
<dbReference type="InterPro" id="IPR029063">
    <property type="entry name" value="SAM-dependent_MTases_sf"/>
</dbReference>
<keyword evidence="2 4" id="KW-0808">Transferase</keyword>
<evidence type="ECO:0000256" key="1">
    <source>
        <dbReference type="ARBA" id="ARBA00022603"/>
    </source>
</evidence>
<dbReference type="GO" id="GO:0009451">
    <property type="term" value="P:RNA modification"/>
    <property type="evidence" value="ECO:0007669"/>
    <property type="project" value="UniProtKB-ARBA"/>
</dbReference>
<dbReference type="RefSeq" id="XP_007373885.1">
    <property type="nucleotide sequence ID" value="XM_007373823.1"/>
</dbReference>
<dbReference type="Pfam" id="PF05958">
    <property type="entry name" value="tRNA_U5-meth_tr"/>
    <property type="match status" value="1"/>
</dbReference>
<dbReference type="PANTHER" id="PTHR11061:SF30">
    <property type="entry name" value="TRNA (URACIL(54)-C(5))-METHYLTRANSFERASE"/>
    <property type="match status" value="1"/>
</dbReference>
<dbReference type="GO" id="GO:0008033">
    <property type="term" value="P:tRNA processing"/>
    <property type="evidence" value="ECO:0007669"/>
    <property type="project" value="InterPro"/>
</dbReference>